<dbReference type="OrthoDB" id="9768142at2"/>
<keyword evidence="2" id="KW-0574">Periplasm</keyword>
<name>A0A344J6E0_9GAMM</name>
<protein>
    <recommendedName>
        <fullName evidence="2">Cell division coordinator CpoB</fullName>
    </recommendedName>
</protein>
<dbReference type="KEGG" id="lue:DCD74_07830"/>
<dbReference type="InterPro" id="IPR034706">
    <property type="entry name" value="CpoB"/>
</dbReference>
<organism evidence="7 8">
    <name type="scientific">Solilutibacter oculi</name>
    <dbReference type="NCBI Taxonomy" id="2698682"/>
    <lineage>
        <taxon>Bacteria</taxon>
        <taxon>Pseudomonadati</taxon>
        <taxon>Pseudomonadota</taxon>
        <taxon>Gammaproteobacteria</taxon>
        <taxon>Lysobacterales</taxon>
        <taxon>Lysobacteraceae</taxon>
        <taxon>Solilutibacter</taxon>
    </lineage>
</organism>
<evidence type="ECO:0000259" key="5">
    <source>
        <dbReference type="Pfam" id="PF13525"/>
    </source>
</evidence>
<feature type="signal peptide" evidence="2">
    <location>
        <begin position="1"/>
        <end position="24"/>
    </location>
</feature>
<keyword evidence="2" id="KW-0175">Coiled coil</keyword>
<dbReference type="InterPro" id="IPR039565">
    <property type="entry name" value="BamD-like"/>
</dbReference>
<keyword evidence="1 2" id="KW-0732">Signal</keyword>
<keyword evidence="8" id="KW-1185">Reference proteome</keyword>
<dbReference type="GO" id="GO:0030288">
    <property type="term" value="C:outer membrane-bounded periplasmic space"/>
    <property type="evidence" value="ECO:0007669"/>
    <property type="project" value="UniProtKB-UniRule"/>
</dbReference>
<gene>
    <name evidence="7" type="primary">ygbF</name>
    <name evidence="2" type="synonym">cpoB</name>
    <name evidence="7" type="ORF">DCD74_07830</name>
</gene>
<feature type="domain" description="YbgF trimerisation" evidence="6">
    <location>
        <begin position="31"/>
        <end position="102"/>
    </location>
</feature>
<feature type="coiled-coil region" evidence="2">
    <location>
        <begin position="47"/>
        <end position="81"/>
    </location>
</feature>
<feature type="domain" description="Outer membrane lipoprotein BamD-like" evidence="5">
    <location>
        <begin position="134"/>
        <end position="252"/>
    </location>
</feature>
<comment type="similarity">
    <text evidence="2">Belongs to the CpoB family.</text>
</comment>
<dbReference type="Pfam" id="PF13525">
    <property type="entry name" value="YfiO"/>
    <property type="match status" value="1"/>
</dbReference>
<comment type="function">
    <text evidence="2">Mediates coordination of peptidoglycan synthesis and outer membrane constriction during cell division.</text>
</comment>
<reference evidence="8" key="1">
    <citation type="submission" date="2018-05" db="EMBL/GenBank/DDBJ databases">
        <title>Luteimonas pekinense sp. nov., isolated from human Meibomian gland secretions, Beijing, China.</title>
        <authorList>
            <person name="Wen T."/>
            <person name="Bai H."/>
            <person name="Lv H."/>
        </authorList>
    </citation>
    <scope>NUCLEOTIDE SEQUENCE [LARGE SCALE GENOMIC DNA]</scope>
    <source>
        <strain evidence="8">83-4</strain>
    </source>
</reference>
<dbReference type="Gene3D" id="1.20.5.110">
    <property type="match status" value="1"/>
</dbReference>
<evidence type="ECO:0000259" key="6">
    <source>
        <dbReference type="Pfam" id="PF16331"/>
    </source>
</evidence>
<keyword evidence="3" id="KW-0802">TPR repeat</keyword>
<dbReference type="Proteomes" id="UP000251842">
    <property type="component" value="Chromosome"/>
</dbReference>
<evidence type="ECO:0000313" key="8">
    <source>
        <dbReference type="Proteomes" id="UP000251842"/>
    </source>
</evidence>
<proteinExistence type="inferred from homology"/>
<dbReference type="NCBIfam" id="TIGR02795">
    <property type="entry name" value="tol_pal_ybgF"/>
    <property type="match status" value="1"/>
</dbReference>
<accession>A0A344J6E0</accession>
<dbReference type="GO" id="GO:0043093">
    <property type="term" value="P:FtsZ-dependent cytokinesis"/>
    <property type="evidence" value="ECO:0007669"/>
    <property type="project" value="UniProtKB-UniRule"/>
</dbReference>
<evidence type="ECO:0000256" key="4">
    <source>
        <dbReference type="SAM" id="MobiDB-lite"/>
    </source>
</evidence>
<feature type="chain" id="PRO_5017091913" description="Cell division coordinator CpoB" evidence="2">
    <location>
        <begin position="25"/>
        <end position="267"/>
    </location>
</feature>
<sequence precursor="true">MKAHSLLWMPVLALAMLAPADASAQRRQGIADRVAALEQQANAPSPTLELLKQIEDMRAEIATLRSQVEELQHQNEEAARSARTQYLDVDTRLQRLEAANQPPPVVLDPAGAAVDAVPADATTPARPAPAGAGEKSTYDAALNALKAGEYVDSARQFADFLTKYPSGPYAPNALYWLGESYYVTENYPLAIEQFQALVKRYPTHDKTPGGLLKLGLSQLGMKQEAEGRKTLEAVVAQYPGSDAARTAQQRLKPATPKPAAAKPAAKK</sequence>
<keyword evidence="2" id="KW-0131">Cell cycle</keyword>
<dbReference type="InterPro" id="IPR032519">
    <property type="entry name" value="YbgF_tri"/>
</dbReference>
<comment type="subcellular location">
    <subcellularLocation>
        <location evidence="2">Periplasm</location>
    </subcellularLocation>
</comment>
<dbReference type="InterPro" id="IPR014162">
    <property type="entry name" value="CpoB_C"/>
</dbReference>
<feature type="region of interest" description="Disordered" evidence="4">
    <location>
        <begin position="242"/>
        <end position="267"/>
    </location>
</feature>
<dbReference type="PROSITE" id="PS50005">
    <property type="entry name" value="TPR"/>
    <property type="match status" value="1"/>
</dbReference>
<evidence type="ECO:0000256" key="3">
    <source>
        <dbReference type="PROSITE-ProRule" id="PRU00339"/>
    </source>
</evidence>
<dbReference type="Pfam" id="PF16331">
    <property type="entry name" value="TolA_bind_tri"/>
    <property type="match status" value="1"/>
</dbReference>
<keyword evidence="2" id="KW-0132">Cell division</keyword>
<dbReference type="GO" id="GO:0070206">
    <property type="term" value="P:protein trimerization"/>
    <property type="evidence" value="ECO:0007669"/>
    <property type="project" value="InterPro"/>
</dbReference>
<evidence type="ECO:0000256" key="2">
    <source>
        <dbReference type="HAMAP-Rule" id="MF_02066"/>
    </source>
</evidence>
<dbReference type="SUPFAM" id="SSF48452">
    <property type="entry name" value="TPR-like"/>
    <property type="match status" value="1"/>
</dbReference>
<dbReference type="EMBL" id="CP029556">
    <property type="protein sequence ID" value="AXA84600.1"/>
    <property type="molecule type" value="Genomic_DNA"/>
</dbReference>
<dbReference type="AlphaFoldDB" id="A0A344J6E0"/>
<evidence type="ECO:0000313" key="7">
    <source>
        <dbReference type="EMBL" id="AXA84600.1"/>
    </source>
</evidence>
<feature type="compositionally biased region" description="Low complexity" evidence="4">
    <location>
        <begin position="252"/>
        <end position="267"/>
    </location>
</feature>
<feature type="repeat" description="TPR" evidence="3">
    <location>
        <begin position="171"/>
        <end position="204"/>
    </location>
</feature>
<dbReference type="InterPro" id="IPR019734">
    <property type="entry name" value="TPR_rpt"/>
</dbReference>
<evidence type="ECO:0000256" key="1">
    <source>
        <dbReference type="ARBA" id="ARBA00022729"/>
    </source>
</evidence>
<dbReference type="Gene3D" id="1.25.40.10">
    <property type="entry name" value="Tetratricopeptide repeat domain"/>
    <property type="match status" value="1"/>
</dbReference>
<dbReference type="InterPro" id="IPR011990">
    <property type="entry name" value="TPR-like_helical_dom_sf"/>
</dbReference>
<dbReference type="RefSeq" id="WP_112926813.1">
    <property type="nucleotide sequence ID" value="NZ_CP029556.1"/>
</dbReference>
<dbReference type="HAMAP" id="MF_02066">
    <property type="entry name" value="CpoB"/>
    <property type="match status" value="1"/>
</dbReference>